<keyword evidence="6" id="KW-1185">Reference proteome</keyword>
<organism evidence="5 6">
    <name type="scientific">Thalictrum thalictroides</name>
    <name type="common">Rue-anemone</name>
    <name type="synonym">Anemone thalictroides</name>
    <dbReference type="NCBI Taxonomy" id="46969"/>
    <lineage>
        <taxon>Eukaryota</taxon>
        <taxon>Viridiplantae</taxon>
        <taxon>Streptophyta</taxon>
        <taxon>Embryophyta</taxon>
        <taxon>Tracheophyta</taxon>
        <taxon>Spermatophyta</taxon>
        <taxon>Magnoliopsida</taxon>
        <taxon>Ranunculales</taxon>
        <taxon>Ranunculaceae</taxon>
        <taxon>Thalictroideae</taxon>
        <taxon>Thalictrum</taxon>
    </lineage>
</organism>
<keyword evidence="2" id="KW-0804">Transcription</keyword>
<reference evidence="5 6" key="1">
    <citation type="submission" date="2020-06" db="EMBL/GenBank/DDBJ databases">
        <title>Transcriptomic and genomic resources for Thalictrum thalictroides and T. hernandezii: Facilitating candidate gene discovery in an emerging model plant lineage.</title>
        <authorList>
            <person name="Arias T."/>
            <person name="Riano-Pachon D.M."/>
            <person name="Di Stilio V.S."/>
        </authorList>
    </citation>
    <scope>NUCLEOTIDE SEQUENCE [LARGE SCALE GENOMIC DNA]</scope>
    <source>
        <strain evidence="6">cv. WT478/WT964</strain>
        <tissue evidence="5">Leaves</tissue>
    </source>
</reference>
<dbReference type="Proteomes" id="UP000554482">
    <property type="component" value="Unassembled WGS sequence"/>
</dbReference>
<evidence type="ECO:0000256" key="1">
    <source>
        <dbReference type="ARBA" id="ARBA00023015"/>
    </source>
</evidence>
<dbReference type="PANTHER" id="PTHR31442:SF29">
    <property type="entry name" value="HOMEODOMAIN-LIKE SUPERFAMILY PROTEIN"/>
    <property type="match status" value="1"/>
</dbReference>
<gene>
    <name evidence="5" type="ORF">FRX31_007457</name>
</gene>
<keyword evidence="3" id="KW-0539">Nucleus</keyword>
<evidence type="ECO:0000313" key="5">
    <source>
        <dbReference type="EMBL" id="KAF5202956.1"/>
    </source>
</evidence>
<protein>
    <submittedName>
        <fullName evidence="5">Uncharacterized protein</fullName>
    </submittedName>
</protein>
<accession>A0A7J6WZQ3</accession>
<feature type="region of interest" description="Disordered" evidence="4">
    <location>
        <begin position="58"/>
        <end position="103"/>
    </location>
</feature>
<feature type="non-terminal residue" evidence="5">
    <location>
        <position position="1"/>
    </location>
</feature>
<name>A0A7J6WZQ3_THATH</name>
<dbReference type="NCBIfam" id="TIGR01557">
    <property type="entry name" value="myb_SHAQKYF"/>
    <property type="match status" value="1"/>
</dbReference>
<dbReference type="GO" id="GO:0005634">
    <property type="term" value="C:nucleus"/>
    <property type="evidence" value="ECO:0007669"/>
    <property type="project" value="TreeGrafter"/>
</dbReference>
<dbReference type="AlphaFoldDB" id="A0A7J6WZQ3"/>
<dbReference type="GO" id="GO:0003677">
    <property type="term" value="F:DNA binding"/>
    <property type="evidence" value="ECO:0007669"/>
    <property type="project" value="InterPro"/>
</dbReference>
<feature type="compositionally biased region" description="Polar residues" evidence="4">
    <location>
        <begin position="77"/>
        <end position="103"/>
    </location>
</feature>
<dbReference type="GO" id="GO:0003700">
    <property type="term" value="F:DNA-binding transcription factor activity"/>
    <property type="evidence" value="ECO:0007669"/>
    <property type="project" value="InterPro"/>
</dbReference>
<evidence type="ECO:0000256" key="2">
    <source>
        <dbReference type="ARBA" id="ARBA00023163"/>
    </source>
</evidence>
<dbReference type="InterPro" id="IPR009057">
    <property type="entry name" value="Homeodomain-like_sf"/>
</dbReference>
<sequence>VVPKRILAFMKVEGLSKGHIASHLQKYRLHQNKYKGTPESGYPRRKIRMRLLDEAEYHNDSPSHNHSMWSDDFNYHNRPQSPLLANQPGQQDNIHSPNNFDQVHSSALPQYHFQEGSKDSFMAQANYGNSAAVTNPENLERPLMSSAPTINQTILGEYSSLFGTAPLNSNDLNIGSIANATPITVEQQITDQGIPEFLSTPLVPNFDNLSFESLPNSPPSVEIMNMGPLGAWNGILSGTIGGGILNNENFADISRMDEIRKGKKHVEEVEDEYSLLDNPLYFNGINSYMTSQGESFVLNPNHAAVGESSIKAMVNLNKLQQGNEVNNSSWFTSVDDIADFLLNQGSEIATEACVILKPQFDFYKIYFLRPIKYI</sequence>
<evidence type="ECO:0000313" key="6">
    <source>
        <dbReference type="Proteomes" id="UP000554482"/>
    </source>
</evidence>
<dbReference type="InterPro" id="IPR006447">
    <property type="entry name" value="Myb_dom_plants"/>
</dbReference>
<proteinExistence type="predicted"/>
<dbReference type="EMBL" id="JABWDY010007408">
    <property type="protein sequence ID" value="KAF5202956.1"/>
    <property type="molecule type" value="Genomic_DNA"/>
</dbReference>
<keyword evidence="1" id="KW-0805">Transcription regulation</keyword>
<evidence type="ECO:0000256" key="4">
    <source>
        <dbReference type="SAM" id="MobiDB-lite"/>
    </source>
</evidence>
<dbReference type="InterPro" id="IPR044841">
    <property type="entry name" value="LUX/BOA-like"/>
</dbReference>
<evidence type="ECO:0000256" key="3">
    <source>
        <dbReference type="ARBA" id="ARBA00023242"/>
    </source>
</evidence>
<dbReference type="Gene3D" id="1.10.10.60">
    <property type="entry name" value="Homeodomain-like"/>
    <property type="match status" value="1"/>
</dbReference>
<comment type="caution">
    <text evidence="5">The sequence shown here is derived from an EMBL/GenBank/DDBJ whole genome shotgun (WGS) entry which is preliminary data.</text>
</comment>
<dbReference type="PANTHER" id="PTHR31442">
    <property type="entry name" value="HOMEODOMAIN-LIKE SUPERFAMILY PROTEIN-RELATED"/>
    <property type="match status" value="1"/>
</dbReference>
<dbReference type="SUPFAM" id="SSF46689">
    <property type="entry name" value="Homeodomain-like"/>
    <property type="match status" value="1"/>
</dbReference>